<dbReference type="AlphaFoldDB" id="A0A077PK09"/>
<organism evidence="1 2">
    <name type="scientific">Xenorhabdus bovienii str. kraussei Quebec</name>
    <dbReference type="NCBI Taxonomy" id="1398203"/>
    <lineage>
        <taxon>Bacteria</taxon>
        <taxon>Pseudomonadati</taxon>
        <taxon>Pseudomonadota</taxon>
        <taxon>Gammaproteobacteria</taxon>
        <taxon>Enterobacterales</taxon>
        <taxon>Morganellaceae</taxon>
        <taxon>Xenorhabdus</taxon>
    </lineage>
</organism>
<dbReference type="HOGENOM" id="CLU_2398907_0_0_6"/>
<accession>A0A077PK09</accession>
<name>A0A077PK09_XENBV</name>
<sequence length="93" mass="10593">MAKGRKDAVIFYTPVPGAQATVFHTIYRWLIQERKGTVVFHTTLVVPTELFFIRAIGVWCFFSRCWQCQQSYFFIQPMEGGCFLGCVGGSNSD</sequence>
<proteinExistence type="predicted"/>
<comment type="caution">
    <text evidence="1">The sequence shown here is derived from an EMBL/GenBank/DDBJ whole genome shotgun (WGS) entry which is preliminary data.</text>
</comment>
<evidence type="ECO:0000313" key="2">
    <source>
        <dbReference type="Proteomes" id="UP000028500"/>
    </source>
</evidence>
<evidence type="ECO:0000313" key="1">
    <source>
        <dbReference type="EMBL" id="CDH20084.1"/>
    </source>
</evidence>
<protein>
    <submittedName>
        <fullName evidence="1">Uncharacterized protein</fullName>
    </submittedName>
</protein>
<dbReference type="Proteomes" id="UP000028500">
    <property type="component" value="Unassembled WGS sequence"/>
</dbReference>
<dbReference type="EMBL" id="CBSY010000161">
    <property type="protein sequence ID" value="CDH20084.1"/>
    <property type="molecule type" value="Genomic_DNA"/>
</dbReference>
<reference evidence="1" key="1">
    <citation type="submission" date="2013-07" db="EMBL/GenBank/DDBJ databases">
        <title>Sub-species coevolution in mutualistic symbiosis.</title>
        <authorList>
            <person name="Murfin K."/>
            <person name="Klassen J."/>
            <person name="Lee M."/>
            <person name="Forst S."/>
            <person name="Stock P."/>
            <person name="Goodrich-Blair H."/>
        </authorList>
    </citation>
    <scope>NUCLEOTIDE SEQUENCE [LARGE SCALE GENOMIC DNA]</scope>
    <source>
        <strain evidence="1">Kraussei Quebec</strain>
    </source>
</reference>
<keyword evidence="2" id="KW-1185">Reference proteome</keyword>
<gene>
    <name evidence="1" type="ORF">XBKQ1_2430003</name>
</gene>